<dbReference type="PROSITE" id="PS00232">
    <property type="entry name" value="CADHERIN_1"/>
    <property type="match status" value="3"/>
</dbReference>
<feature type="domain" description="Cadherin" evidence="19">
    <location>
        <begin position="595"/>
        <end position="705"/>
    </location>
</feature>
<feature type="domain" description="EGF-like" evidence="18">
    <location>
        <begin position="1041"/>
        <end position="1074"/>
    </location>
</feature>
<feature type="domain" description="Laminin G" evidence="17">
    <location>
        <begin position="1075"/>
        <end position="1264"/>
    </location>
</feature>
<keyword evidence="5" id="KW-0732">Signal</keyword>
<dbReference type="EMBL" id="JANEYF010002501">
    <property type="protein sequence ID" value="KAJ8945614.1"/>
    <property type="molecule type" value="Genomic_DNA"/>
</dbReference>
<comment type="function">
    <text evidence="16">Cadherins are calcium-dependent cell adhesion proteins.</text>
</comment>
<evidence type="ECO:0000256" key="2">
    <source>
        <dbReference type="ARBA" id="ARBA00004651"/>
    </source>
</evidence>
<reference evidence="20" key="1">
    <citation type="journal article" date="2023" name="Insect Mol. Biol.">
        <title>Genome sequencing provides insights into the evolution of gene families encoding plant cell wall-degrading enzymes in longhorned beetles.</title>
        <authorList>
            <person name="Shin N.R."/>
            <person name="Okamura Y."/>
            <person name="Kirsch R."/>
            <person name="Pauchet Y."/>
        </authorList>
    </citation>
    <scope>NUCLEOTIDE SEQUENCE</scope>
    <source>
        <strain evidence="20">RBIC_L_NR</strain>
    </source>
</reference>
<dbReference type="GO" id="GO:0001736">
    <property type="term" value="P:establishment of planar polarity"/>
    <property type="evidence" value="ECO:0007669"/>
    <property type="project" value="UniProtKB-ARBA"/>
</dbReference>
<evidence type="ECO:0000256" key="1">
    <source>
        <dbReference type="ARBA" id="ARBA00004251"/>
    </source>
</evidence>
<dbReference type="Proteomes" id="UP001162156">
    <property type="component" value="Unassembled WGS sequence"/>
</dbReference>
<dbReference type="GO" id="GO:0007431">
    <property type="term" value="P:salivary gland development"/>
    <property type="evidence" value="ECO:0007669"/>
    <property type="project" value="UniProtKB-ARBA"/>
</dbReference>
<dbReference type="CDD" id="cd11304">
    <property type="entry name" value="Cadherin_repeat"/>
    <property type="match status" value="5"/>
</dbReference>
<keyword evidence="8 15" id="KW-0130">Cell adhesion</keyword>
<dbReference type="SMART" id="SM00112">
    <property type="entry name" value="CA"/>
    <property type="match status" value="7"/>
</dbReference>
<dbReference type="GO" id="GO:0005509">
    <property type="term" value="F:calcium ion binding"/>
    <property type="evidence" value="ECO:0007669"/>
    <property type="project" value="UniProtKB-UniRule"/>
</dbReference>
<dbReference type="CDD" id="cd00110">
    <property type="entry name" value="LamG"/>
    <property type="match status" value="1"/>
</dbReference>
<dbReference type="InterPro" id="IPR020894">
    <property type="entry name" value="Cadherin_CS"/>
</dbReference>
<dbReference type="GO" id="GO:0035239">
    <property type="term" value="P:tube morphogenesis"/>
    <property type="evidence" value="ECO:0007669"/>
    <property type="project" value="UniProtKB-ARBA"/>
</dbReference>
<dbReference type="PROSITE" id="PS50025">
    <property type="entry name" value="LAM_G_DOMAIN"/>
    <property type="match status" value="1"/>
</dbReference>
<dbReference type="FunFam" id="4.10.900.10:FF:000012">
    <property type="entry name" value="Putative DE-cadherin"/>
    <property type="match status" value="1"/>
</dbReference>
<dbReference type="InterPro" id="IPR013320">
    <property type="entry name" value="ConA-like_dom_sf"/>
</dbReference>
<dbReference type="Pfam" id="PF24811">
    <property type="entry name" value="Ig_Shg"/>
    <property type="match status" value="1"/>
</dbReference>
<keyword evidence="3 14" id="KW-0245">EGF-like domain</keyword>
<evidence type="ECO:0000256" key="10">
    <source>
        <dbReference type="ARBA" id="ARBA00023136"/>
    </source>
</evidence>
<feature type="domain" description="Cadherin" evidence="19">
    <location>
        <begin position="160"/>
        <end position="270"/>
    </location>
</feature>
<evidence type="ECO:0000259" key="18">
    <source>
        <dbReference type="PROSITE" id="PS50026"/>
    </source>
</evidence>
<evidence type="ECO:0000259" key="17">
    <source>
        <dbReference type="PROSITE" id="PS50025"/>
    </source>
</evidence>
<dbReference type="Gene3D" id="2.60.120.200">
    <property type="match status" value="1"/>
</dbReference>
<dbReference type="InterPro" id="IPR056370">
    <property type="entry name" value="Shg-like_Ig-like"/>
</dbReference>
<evidence type="ECO:0000313" key="21">
    <source>
        <dbReference type="Proteomes" id="UP001162156"/>
    </source>
</evidence>
<dbReference type="GO" id="GO:0048565">
    <property type="term" value="P:digestive tract development"/>
    <property type="evidence" value="ECO:0007669"/>
    <property type="project" value="UniProtKB-ARBA"/>
</dbReference>
<dbReference type="InterPro" id="IPR002049">
    <property type="entry name" value="LE_dom"/>
</dbReference>
<evidence type="ECO:0000256" key="7">
    <source>
        <dbReference type="ARBA" id="ARBA00022837"/>
    </source>
</evidence>
<evidence type="ECO:0000256" key="14">
    <source>
        <dbReference type="PROSITE-ProRule" id="PRU00076"/>
    </source>
</evidence>
<name>A0AAV8Y3Y6_9CUCU</name>
<evidence type="ECO:0000256" key="12">
    <source>
        <dbReference type="ARBA" id="ARBA00023180"/>
    </source>
</evidence>
<dbReference type="FunFam" id="2.60.40.60:FF:000032">
    <property type="entry name" value="FAT atypical cadherin 1"/>
    <property type="match status" value="1"/>
</dbReference>
<keyword evidence="10" id="KW-0472">Membrane</keyword>
<organism evidence="20 21">
    <name type="scientific">Rhamnusium bicolor</name>
    <dbReference type="NCBI Taxonomy" id="1586634"/>
    <lineage>
        <taxon>Eukaryota</taxon>
        <taxon>Metazoa</taxon>
        <taxon>Ecdysozoa</taxon>
        <taxon>Arthropoda</taxon>
        <taxon>Hexapoda</taxon>
        <taxon>Insecta</taxon>
        <taxon>Pterygota</taxon>
        <taxon>Neoptera</taxon>
        <taxon>Endopterygota</taxon>
        <taxon>Coleoptera</taxon>
        <taxon>Polyphaga</taxon>
        <taxon>Cucujiformia</taxon>
        <taxon>Chrysomeloidea</taxon>
        <taxon>Cerambycidae</taxon>
        <taxon>Lepturinae</taxon>
        <taxon>Rhagiini</taxon>
        <taxon>Rhamnusium</taxon>
    </lineage>
</organism>
<dbReference type="PROSITE" id="PS00022">
    <property type="entry name" value="EGF_1"/>
    <property type="match status" value="1"/>
</dbReference>
<feature type="domain" description="Cadherin" evidence="19">
    <location>
        <begin position="50"/>
        <end position="159"/>
    </location>
</feature>
<keyword evidence="6" id="KW-0677">Repeat</keyword>
<dbReference type="PRINTS" id="PR00205">
    <property type="entry name" value="CADHERIN"/>
</dbReference>
<dbReference type="PROSITE" id="PS50026">
    <property type="entry name" value="EGF_3"/>
    <property type="match status" value="1"/>
</dbReference>
<evidence type="ECO:0000256" key="5">
    <source>
        <dbReference type="ARBA" id="ARBA00022729"/>
    </source>
</evidence>
<dbReference type="InterPro" id="IPR000233">
    <property type="entry name" value="Cadherin_Y-type_LIR"/>
</dbReference>
<evidence type="ECO:0000256" key="6">
    <source>
        <dbReference type="ARBA" id="ARBA00022737"/>
    </source>
</evidence>
<dbReference type="Pfam" id="PF01049">
    <property type="entry name" value="CADH_Y-type_LIR"/>
    <property type="match status" value="1"/>
</dbReference>
<dbReference type="FunFam" id="2.60.40.60:FF:000058">
    <property type="entry name" value="FAT atypical cadherin 3"/>
    <property type="match status" value="1"/>
</dbReference>
<dbReference type="CDD" id="cd00055">
    <property type="entry name" value="EGF_Lam"/>
    <property type="match status" value="1"/>
</dbReference>
<dbReference type="InterPro" id="IPR000742">
    <property type="entry name" value="EGF"/>
</dbReference>
<comment type="caution">
    <text evidence="14">Lacks conserved residue(s) required for the propagation of feature annotation.</text>
</comment>
<dbReference type="GO" id="GO:0008013">
    <property type="term" value="F:beta-catenin binding"/>
    <property type="evidence" value="ECO:0007669"/>
    <property type="project" value="TreeGrafter"/>
</dbReference>
<dbReference type="GO" id="GO:0016342">
    <property type="term" value="C:catenin complex"/>
    <property type="evidence" value="ECO:0007669"/>
    <property type="project" value="TreeGrafter"/>
</dbReference>
<dbReference type="GO" id="GO:0009887">
    <property type="term" value="P:animal organ morphogenesis"/>
    <property type="evidence" value="ECO:0007669"/>
    <property type="project" value="UniProtKB-ARBA"/>
</dbReference>
<dbReference type="InterPro" id="IPR039808">
    <property type="entry name" value="Cadherin"/>
</dbReference>
<dbReference type="Gene3D" id="4.10.900.10">
    <property type="entry name" value="TCF3-CBD (Catenin binding domain)"/>
    <property type="match status" value="1"/>
</dbReference>
<dbReference type="GO" id="GO:0048589">
    <property type="term" value="P:developmental growth"/>
    <property type="evidence" value="ECO:0007669"/>
    <property type="project" value="UniProtKB-ARBA"/>
</dbReference>
<evidence type="ECO:0000256" key="15">
    <source>
        <dbReference type="RuleBase" id="RU003318"/>
    </source>
</evidence>
<dbReference type="InterPro" id="IPR002126">
    <property type="entry name" value="Cadherin-like_dom"/>
</dbReference>
<keyword evidence="9" id="KW-1133">Transmembrane helix</keyword>
<proteinExistence type="predicted"/>
<keyword evidence="11 14" id="KW-1015">Disulfide bond</keyword>
<accession>A0AAV8Y3Y6</accession>
<dbReference type="GO" id="GO:0070161">
    <property type="term" value="C:anchoring junction"/>
    <property type="evidence" value="ECO:0007669"/>
    <property type="project" value="UniProtKB-ARBA"/>
</dbReference>
<dbReference type="Gene3D" id="2.60.40.60">
    <property type="entry name" value="Cadherins"/>
    <property type="match status" value="7"/>
</dbReference>
<evidence type="ECO:0000256" key="11">
    <source>
        <dbReference type="ARBA" id="ARBA00023157"/>
    </source>
</evidence>
<dbReference type="GO" id="GO:0007163">
    <property type="term" value="P:establishment or maintenance of cell polarity"/>
    <property type="evidence" value="ECO:0007669"/>
    <property type="project" value="UniProtKB-ARBA"/>
</dbReference>
<dbReference type="PANTHER" id="PTHR24027">
    <property type="entry name" value="CADHERIN-23"/>
    <property type="match status" value="1"/>
</dbReference>
<dbReference type="PROSITE" id="PS50268">
    <property type="entry name" value="CADHERIN_2"/>
    <property type="match status" value="6"/>
</dbReference>
<feature type="domain" description="Cadherin" evidence="19">
    <location>
        <begin position="495"/>
        <end position="594"/>
    </location>
</feature>
<comment type="subcellular location">
    <subcellularLocation>
        <location evidence="2">Cell membrane</location>
        <topology evidence="2">Multi-pass membrane protein</topology>
    </subcellularLocation>
    <subcellularLocation>
        <location evidence="1 15">Cell membrane</location>
        <topology evidence="1 15">Single-pass type I membrane protein</topology>
    </subcellularLocation>
</comment>
<dbReference type="SUPFAM" id="SSF49899">
    <property type="entry name" value="Concanavalin A-like lectins/glucanases"/>
    <property type="match status" value="1"/>
</dbReference>
<gene>
    <name evidence="20" type="ORF">NQ314_009142</name>
</gene>
<dbReference type="GO" id="GO:0007297">
    <property type="term" value="P:follicle cell of egg chamber migration"/>
    <property type="evidence" value="ECO:0007669"/>
    <property type="project" value="UniProtKB-ARBA"/>
</dbReference>
<feature type="disulfide bond" evidence="14">
    <location>
        <begin position="1064"/>
        <end position="1073"/>
    </location>
</feature>
<evidence type="ECO:0000256" key="16">
    <source>
        <dbReference type="RuleBase" id="RU004357"/>
    </source>
</evidence>
<keyword evidence="12" id="KW-0325">Glycoprotein</keyword>
<evidence type="ECO:0000256" key="3">
    <source>
        <dbReference type="ARBA" id="ARBA00022536"/>
    </source>
</evidence>
<dbReference type="SMART" id="SM00282">
    <property type="entry name" value="LamG"/>
    <property type="match status" value="1"/>
</dbReference>
<dbReference type="Gene3D" id="2.10.25.10">
    <property type="entry name" value="Laminin"/>
    <property type="match status" value="1"/>
</dbReference>
<evidence type="ECO:0000256" key="9">
    <source>
        <dbReference type="ARBA" id="ARBA00022989"/>
    </source>
</evidence>
<evidence type="ECO:0000259" key="19">
    <source>
        <dbReference type="PROSITE" id="PS50268"/>
    </source>
</evidence>
<evidence type="ECO:0000256" key="13">
    <source>
        <dbReference type="PROSITE-ProRule" id="PRU00043"/>
    </source>
</evidence>
<evidence type="ECO:0000256" key="4">
    <source>
        <dbReference type="ARBA" id="ARBA00022692"/>
    </source>
</evidence>
<evidence type="ECO:0000313" key="20">
    <source>
        <dbReference type="EMBL" id="KAJ8945614.1"/>
    </source>
</evidence>
<dbReference type="GO" id="GO:0008104">
    <property type="term" value="P:intracellular protein localization"/>
    <property type="evidence" value="ECO:0007669"/>
    <property type="project" value="UniProtKB-ARBA"/>
</dbReference>
<dbReference type="InterPro" id="IPR015919">
    <property type="entry name" value="Cadherin-like_sf"/>
</dbReference>
<keyword evidence="21" id="KW-1185">Reference proteome</keyword>
<dbReference type="InterPro" id="IPR027397">
    <property type="entry name" value="Catenin-bd_sf"/>
</dbReference>
<dbReference type="PANTHER" id="PTHR24027:SF422">
    <property type="entry name" value="CADHERIN DOMAIN-CONTAINING PROTEIN"/>
    <property type="match status" value="1"/>
</dbReference>
<evidence type="ECO:0008006" key="22">
    <source>
        <dbReference type="Google" id="ProtNLM"/>
    </source>
</evidence>
<dbReference type="GO" id="GO:0007156">
    <property type="term" value="P:homophilic cell adhesion via plasma membrane adhesion molecules"/>
    <property type="evidence" value="ECO:0007669"/>
    <property type="project" value="InterPro"/>
</dbReference>
<dbReference type="PROSITE" id="PS01186">
    <property type="entry name" value="EGF_2"/>
    <property type="match status" value="1"/>
</dbReference>
<feature type="domain" description="Cadherin" evidence="19">
    <location>
        <begin position="389"/>
        <end position="493"/>
    </location>
</feature>
<dbReference type="GO" id="GO:0098858">
    <property type="term" value="C:actin-based cell projection"/>
    <property type="evidence" value="ECO:0007669"/>
    <property type="project" value="UniProtKB-ARBA"/>
</dbReference>
<sequence>MLNIGAVGKFISLFFFSGVSDNAIDSFSLSPKGRNAKLTTDANRKPVFTDCESYKPSVKEEQPSGTPVIVVHADDHDPENAGGTVTYKIVKREGERAYFQINNITGEILTSMAFDRDEPVRQKELYLTVQVTDNGRPPLSDICTFKVTVTDINDNAPSFDSYEYNTQVNEDIKPNSEVMRVFAYDLDDGENSRLSYKFTPNELFSKYFRIDSETGVVYLQELLGKGKKDTKFTNVVFVYDNGNDDNQGPKWSKADVSITVVGSDKQPPKITRREPEGQLVLREDFADYSKHLVTFEAESSITDKEVVFELVKGKTAQTNKDQTFLLVPENENTAYIKLVRQLDYETVTEYTLTVRIKNKNFMDTSINIPIKIEDVNDEIPNFLEFLRGSVVENDKPGAQAIQVRAIDKDGTTANNQVSYELVDNQDIFSIDKTTGVIISRVPFDREQIALYHVNVKAYDNSPSALIKGSTEPNTVIQTFQISIEDQNDNKPEFTKSTYQFSNISEGADKASPVGEVKAIDKDTASLITYSITEGNEGNAFSMENTTGRIKVNGKLDFEQIEQYKLTVKAFDGKFEDTAEVIISILNENDEPPIFEQYEKEIEFEEERLIEECIITMTAYDPDIKNRSADQHIVFEVDKQQKEFLSVTKDGCVKLIKPLDRDQPFGSPTRQVFIYALDNDGGTNSLRSYAEIQIVLKDINDNAPFLNVTEIVWYENQEPGRITKLSADDYDSPINGPPFKFRLADSVSSEIQVKFAINSDELYARRGASLSGTSILRVIIGDVNDNEAKDGESNIFVYKYVNGPDRDIEIGRVYVEDPDDWDLPDKVFVQQNSFDQFDLSKTNNGMILMKPATPEGSYIVNYEVTETHLPNIPTHTVNAKVTITVKEIIEEAVRKSGSIRIQGSSIEEFVAEPENGLSKKDLLQQHISKIVNTSLENVDVFTVLRSPNKNSSFIDVRFSAHGSPYYAPERLNNKVTEHQDKLQNELGVEFVMISISECINETVCPNDCSCTNFLNISREPAVVFTNKTSFVGVNAVVDPVCDIIPRVVPECFNGGVLLENAVCSCPAGFEGPHCEILAIGFNGDGWAMYPTFDAWNNTDITLAVMPQTDTGLIFYAGPLTLRHATLSKDFISLELKEGFPLLRLNFGYGTKEIYVNKNIKKLNDGATHKLRITYTSDDVQIEVDDCKSQCTIWKAMDHKGLLNVNGPLQLGGTRYKFNEEESKIIWNHLPPTHIGFTGCIRNLTYNGFYYNLGAPSDQYRSYPDCNYVLLLAVVVHRRKQDNLNEKDIDDTRENIINYEDEGGGECDTNYDLSVFRTNNIVDEKPVMMDNPDVPADISGFLDTKKDTCDKDPDNLPYDDVRHYAYEGDGNSTGSLSSLASCTDEGDLKFNYLSSFGPRFRKLADMYGEDPSDEDSHDGGEESWC</sequence>
<feature type="domain" description="Cadherin" evidence="19">
    <location>
        <begin position="270"/>
        <end position="382"/>
    </location>
</feature>
<dbReference type="Pfam" id="PF02210">
    <property type="entry name" value="Laminin_G_2"/>
    <property type="match status" value="1"/>
</dbReference>
<keyword evidence="7 13" id="KW-0106">Calcium</keyword>
<dbReference type="SUPFAM" id="SSF49313">
    <property type="entry name" value="Cadherin-like"/>
    <property type="match status" value="6"/>
</dbReference>
<dbReference type="GO" id="GO:0045296">
    <property type="term" value="F:cadherin binding"/>
    <property type="evidence" value="ECO:0007669"/>
    <property type="project" value="TreeGrafter"/>
</dbReference>
<dbReference type="InterPro" id="IPR001791">
    <property type="entry name" value="Laminin_G"/>
</dbReference>
<dbReference type="Pfam" id="PF00028">
    <property type="entry name" value="Cadherin"/>
    <property type="match status" value="4"/>
</dbReference>
<keyword evidence="4 15" id="KW-0812">Transmembrane</keyword>
<comment type="caution">
    <text evidence="20">The sequence shown here is derived from an EMBL/GenBank/DDBJ whole genome shotgun (WGS) entry which is preliminary data.</text>
</comment>
<evidence type="ECO:0000256" key="8">
    <source>
        <dbReference type="ARBA" id="ARBA00022889"/>
    </source>
</evidence>
<dbReference type="GO" id="GO:0007424">
    <property type="term" value="P:open tracheal system development"/>
    <property type="evidence" value="ECO:0007669"/>
    <property type="project" value="UniProtKB-ARBA"/>
</dbReference>
<protein>
    <recommendedName>
        <fullName evidence="22">DE-cadherin</fullName>
    </recommendedName>
</protein>